<dbReference type="GO" id="GO:0005829">
    <property type="term" value="C:cytosol"/>
    <property type="evidence" value="ECO:0007669"/>
    <property type="project" value="TreeGrafter"/>
</dbReference>
<dbReference type="InterPro" id="IPR000210">
    <property type="entry name" value="BTB/POZ_dom"/>
</dbReference>
<dbReference type="Proteomes" id="UP000887540">
    <property type="component" value="Unplaced"/>
</dbReference>
<dbReference type="SMART" id="SM00225">
    <property type="entry name" value="BTB"/>
    <property type="match status" value="1"/>
</dbReference>
<evidence type="ECO:0000256" key="2">
    <source>
        <dbReference type="ARBA" id="ARBA00022490"/>
    </source>
</evidence>
<dbReference type="SUPFAM" id="SSF54695">
    <property type="entry name" value="POZ domain"/>
    <property type="match status" value="1"/>
</dbReference>
<feature type="compositionally biased region" description="Low complexity" evidence="3">
    <location>
        <begin position="114"/>
        <end position="127"/>
    </location>
</feature>
<dbReference type="SMART" id="SM00875">
    <property type="entry name" value="BACK"/>
    <property type="match status" value="1"/>
</dbReference>
<dbReference type="InterPro" id="IPR038648">
    <property type="entry name" value="PHR_sf"/>
</dbReference>
<comment type="subcellular location">
    <subcellularLocation>
        <location evidence="1">Cytoplasm</location>
    </subcellularLocation>
</comment>
<evidence type="ECO:0000313" key="5">
    <source>
        <dbReference type="Proteomes" id="UP000887540"/>
    </source>
</evidence>
<dbReference type="Pfam" id="PF08005">
    <property type="entry name" value="PHR"/>
    <property type="match status" value="1"/>
</dbReference>
<feature type="region of interest" description="Disordered" evidence="3">
    <location>
        <begin position="94"/>
        <end position="135"/>
    </location>
</feature>
<keyword evidence="5" id="KW-1185">Reference proteome</keyword>
<evidence type="ECO:0000259" key="4">
    <source>
        <dbReference type="PROSITE" id="PS50097"/>
    </source>
</evidence>
<sequence length="520" mass="57569">MDLKALMGSDGIFEQSGSTQSHSPSPCQEEELEYVEPLTKRLNQFRQNGVGCDVVFIVGDEHEQVNAHRLVLACSSAVFYAMFYGPASENAKAVRKFQSPPPTKQHEEHDSDSLDSLSSSEDCSSDIGSDDEDDEDFTTVLKTLPPGIQVVRVPDCSGSAFNNLINYIYSNFDFSSIKLRDENVMQTLYAAKKYDIRSLVTACIRYLLNGLAPTNAICLLAQARLFQEEMLMQRCHEMIDKHTDIALQSESVTEVDRNTLMEVLGRSQLDPSSELVVFHAARSWAESECARLKIPPTVDNLRATLGPAMKLIRFPRLSVNEFGVAASSALLTCEEIAEVFLHLTVKPQPHCRYPTGFRFTADRDILVRGLGVYGLVPVVKPHIGYIDDKTNAMWSAQVEIQLASVTDPHTYGSTTCSSATNTVHLQGNINDPTPIVAYFTEPVPCAANITYVASIRFLGENAVQTFAGKDGQESVTIELPFDEAVTFKFQSYRNAYGNDDGGKIEGQIPSLHFLVHWPEN</sequence>
<dbReference type="PANTHER" id="PTHR45774:SF3">
    <property type="entry name" value="BTB (POZ) DOMAIN-CONTAINING 2B-RELATED"/>
    <property type="match status" value="1"/>
</dbReference>
<evidence type="ECO:0000256" key="3">
    <source>
        <dbReference type="SAM" id="MobiDB-lite"/>
    </source>
</evidence>
<dbReference type="AlphaFoldDB" id="A0A914CQH1"/>
<dbReference type="InterPro" id="IPR012983">
    <property type="entry name" value="PHR"/>
</dbReference>
<name>A0A914CQH1_9BILA</name>
<proteinExistence type="predicted"/>
<organism evidence="5 6">
    <name type="scientific">Acrobeloides nanus</name>
    <dbReference type="NCBI Taxonomy" id="290746"/>
    <lineage>
        <taxon>Eukaryota</taxon>
        <taxon>Metazoa</taxon>
        <taxon>Ecdysozoa</taxon>
        <taxon>Nematoda</taxon>
        <taxon>Chromadorea</taxon>
        <taxon>Rhabditida</taxon>
        <taxon>Tylenchina</taxon>
        <taxon>Cephalobomorpha</taxon>
        <taxon>Cephaloboidea</taxon>
        <taxon>Cephalobidae</taxon>
        <taxon>Acrobeloides</taxon>
    </lineage>
</organism>
<reference evidence="6" key="1">
    <citation type="submission" date="2022-11" db="UniProtKB">
        <authorList>
            <consortium name="WormBaseParasite"/>
        </authorList>
    </citation>
    <scope>IDENTIFICATION</scope>
</reference>
<dbReference type="Pfam" id="PF07707">
    <property type="entry name" value="BACK"/>
    <property type="match status" value="1"/>
</dbReference>
<dbReference type="Gene3D" id="3.30.710.10">
    <property type="entry name" value="Potassium Channel Kv1.1, Chain A"/>
    <property type="match status" value="1"/>
</dbReference>
<evidence type="ECO:0000313" key="6">
    <source>
        <dbReference type="WBParaSite" id="ACRNAN_scaffold1275.g26426.t1"/>
    </source>
</evidence>
<protein>
    <submittedName>
        <fullName evidence="6">BTB domain-containing protein</fullName>
    </submittedName>
</protein>
<dbReference type="Gene3D" id="2.60.120.820">
    <property type="entry name" value="PHR domain"/>
    <property type="match status" value="1"/>
</dbReference>
<dbReference type="PROSITE" id="PS50097">
    <property type="entry name" value="BTB"/>
    <property type="match status" value="1"/>
</dbReference>
<dbReference type="InterPro" id="IPR011333">
    <property type="entry name" value="SKP1/BTB/POZ_sf"/>
</dbReference>
<feature type="domain" description="BTB" evidence="4">
    <location>
        <begin position="52"/>
        <end position="171"/>
    </location>
</feature>
<dbReference type="GO" id="GO:0022008">
    <property type="term" value="P:neurogenesis"/>
    <property type="evidence" value="ECO:0007669"/>
    <property type="project" value="TreeGrafter"/>
</dbReference>
<dbReference type="PANTHER" id="PTHR45774">
    <property type="entry name" value="BTB/POZ DOMAIN-CONTAINING"/>
    <property type="match status" value="1"/>
</dbReference>
<dbReference type="Pfam" id="PF00651">
    <property type="entry name" value="BTB"/>
    <property type="match status" value="2"/>
</dbReference>
<evidence type="ECO:0000256" key="1">
    <source>
        <dbReference type="ARBA" id="ARBA00004496"/>
    </source>
</evidence>
<dbReference type="Gene3D" id="1.25.40.420">
    <property type="match status" value="1"/>
</dbReference>
<keyword evidence="2" id="KW-0963">Cytoplasm</keyword>
<dbReference type="WBParaSite" id="ACRNAN_scaffold1275.g26426.t1">
    <property type="protein sequence ID" value="ACRNAN_scaffold1275.g26426.t1"/>
    <property type="gene ID" value="ACRNAN_scaffold1275.g26426"/>
</dbReference>
<feature type="compositionally biased region" description="Polar residues" evidence="3">
    <location>
        <begin position="15"/>
        <end position="26"/>
    </location>
</feature>
<dbReference type="InterPro" id="IPR011705">
    <property type="entry name" value="BACK"/>
</dbReference>
<feature type="region of interest" description="Disordered" evidence="3">
    <location>
        <begin position="1"/>
        <end position="26"/>
    </location>
</feature>
<accession>A0A914CQH1</accession>